<evidence type="ECO:0000256" key="1">
    <source>
        <dbReference type="PROSITE-ProRule" id="PRU00175"/>
    </source>
</evidence>
<dbReference type="Gene3D" id="3.30.40.10">
    <property type="entry name" value="Zinc/RING finger domain, C3HC4 (zinc finger)"/>
    <property type="match status" value="1"/>
</dbReference>
<keyword evidence="2" id="KW-0472">Membrane</keyword>
<evidence type="ECO:0000256" key="2">
    <source>
        <dbReference type="SAM" id="Phobius"/>
    </source>
</evidence>
<protein>
    <recommendedName>
        <fullName evidence="3">RING-type domain-containing protein</fullName>
    </recommendedName>
</protein>
<organism evidence="4 5">
    <name type="scientific">Diversispora epigaea</name>
    <dbReference type="NCBI Taxonomy" id="1348612"/>
    <lineage>
        <taxon>Eukaryota</taxon>
        <taxon>Fungi</taxon>
        <taxon>Fungi incertae sedis</taxon>
        <taxon>Mucoromycota</taxon>
        <taxon>Glomeromycotina</taxon>
        <taxon>Glomeromycetes</taxon>
        <taxon>Diversisporales</taxon>
        <taxon>Diversisporaceae</taxon>
        <taxon>Diversispora</taxon>
    </lineage>
</organism>
<dbReference type="InterPro" id="IPR013083">
    <property type="entry name" value="Znf_RING/FYVE/PHD"/>
</dbReference>
<dbReference type="AlphaFoldDB" id="A0A397I3V4"/>
<evidence type="ECO:0000259" key="3">
    <source>
        <dbReference type="PROSITE" id="PS50089"/>
    </source>
</evidence>
<reference evidence="4 5" key="1">
    <citation type="submission" date="2018-08" db="EMBL/GenBank/DDBJ databases">
        <title>Genome and evolution of the arbuscular mycorrhizal fungus Diversispora epigaea (formerly Glomus versiforme) and its bacterial endosymbionts.</title>
        <authorList>
            <person name="Sun X."/>
            <person name="Fei Z."/>
            <person name="Harrison M."/>
        </authorList>
    </citation>
    <scope>NUCLEOTIDE SEQUENCE [LARGE SCALE GENOMIC DNA]</scope>
    <source>
        <strain evidence="4 5">IT104</strain>
    </source>
</reference>
<dbReference type="GO" id="GO:0008270">
    <property type="term" value="F:zinc ion binding"/>
    <property type="evidence" value="ECO:0007669"/>
    <property type="project" value="UniProtKB-KW"/>
</dbReference>
<name>A0A397I3V4_9GLOM</name>
<accession>A0A397I3V4</accession>
<proteinExistence type="predicted"/>
<feature type="transmembrane region" description="Helical" evidence="2">
    <location>
        <begin position="246"/>
        <end position="263"/>
    </location>
</feature>
<keyword evidence="2" id="KW-0812">Transmembrane</keyword>
<dbReference type="Pfam" id="PF13923">
    <property type="entry name" value="zf-C3HC4_2"/>
    <property type="match status" value="1"/>
</dbReference>
<keyword evidence="1" id="KW-0862">Zinc</keyword>
<dbReference type="PROSITE" id="PS50089">
    <property type="entry name" value="ZF_RING_2"/>
    <property type="match status" value="1"/>
</dbReference>
<dbReference type="InterPro" id="IPR001841">
    <property type="entry name" value="Znf_RING"/>
</dbReference>
<keyword evidence="5" id="KW-1185">Reference proteome</keyword>
<keyword evidence="2" id="KW-1133">Transmembrane helix</keyword>
<dbReference type="Proteomes" id="UP000266861">
    <property type="component" value="Unassembled WGS sequence"/>
</dbReference>
<evidence type="ECO:0000313" key="5">
    <source>
        <dbReference type="Proteomes" id="UP000266861"/>
    </source>
</evidence>
<gene>
    <name evidence="4" type="ORF">Glove_277g10</name>
</gene>
<dbReference type="OrthoDB" id="2406181at2759"/>
<feature type="domain" description="RING-type" evidence="3">
    <location>
        <begin position="34"/>
        <end position="73"/>
    </location>
</feature>
<sequence length="277" mass="32122">MATQQSITQLLLNLIHKRAPEFFPNGLPQEAEPCPICKKEILKSLAFFKCGHAFHVECCRRPLFRSTRCPECHKPINEKIGINEARKEEKLLVFLHELQSDIMDEDVETMSQESPGRLSASGNLRNVCRKLGKNESQNIYCYFEFGKAIVIRLNELLEKGQKKPREKLNQEIHKYFPDGTSLILVKKKIEKARKIYDLFSVIGESKIRRVRLFSIDSISSFTIDELNYIKWCMKGSAFFLIYSNKYIIIWLLITAVHFYLLSLKGNQASRDSQNRGI</sequence>
<comment type="caution">
    <text evidence="4">The sequence shown here is derived from an EMBL/GenBank/DDBJ whole genome shotgun (WGS) entry which is preliminary data.</text>
</comment>
<dbReference type="SUPFAM" id="SSF57850">
    <property type="entry name" value="RING/U-box"/>
    <property type="match status" value="1"/>
</dbReference>
<dbReference type="EMBL" id="PQFF01000254">
    <property type="protein sequence ID" value="RHZ69852.1"/>
    <property type="molecule type" value="Genomic_DNA"/>
</dbReference>
<keyword evidence="1" id="KW-0863">Zinc-finger</keyword>
<evidence type="ECO:0000313" key="4">
    <source>
        <dbReference type="EMBL" id="RHZ69852.1"/>
    </source>
</evidence>
<dbReference type="SMART" id="SM00184">
    <property type="entry name" value="RING"/>
    <property type="match status" value="1"/>
</dbReference>
<keyword evidence="1" id="KW-0479">Metal-binding</keyword>